<organism evidence="1">
    <name type="scientific">Glyptapanteles indiensis</name>
    <name type="common">Parasitoid wasp</name>
    <dbReference type="NCBI Taxonomy" id="92994"/>
    <lineage>
        <taxon>Eukaryota</taxon>
        <taxon>Metazoa</taxon>
        <taxon>Ecdysozoa</taxon>
        <taxon>Arthropoda</taxon>
        <taxon>Hexapoda</taxon>
        <taxon>Insecta</taxon>
        <taxon>Pterygota</taxon>
        <taxon>Neoptera</taxon>
        <taxon>Endopterygota</taxon>
        <taxon>Hymenoptera</taxon>
        <taxon>Apocrita</taxon>
        <taxon>Ichneumonoidea</taxon>
        <taxon>Braconidae</taxon>
        <taxon>Microgastrinae</taxon>
        <taxon>Glyptapanteles</taxon>
    </lineage>
</organism>
<sequence>MDLSMKKCQGNSHFNSMTTLIKSMSTTCVQFKIELLHNLNFKTLRSPELGEQTIKDSASWSHLYPILRAFLLADPREYESMRRRFNGLAPAHDNDNNNNSRFIASTIMSCGKRKCEDEKNASRKK</sequence>
<gene>
    <name evidence="1" type="ORF">GIP_L8_0370</name>
</gene>
<evidence type="ECO:0000313" key="1">
    <source>
        <dbReference type="EMBL" id="ACE75423.1"/>
    </source>
</evidence>
<reference evidence="1" key="1">
    <citation type="submission" date="2007-06" db="EMBL/GenBank/DDBJ databases">
        <title>Bracovirus Evolution: Comparative Genomics of Multiple Viral and Proviral Genomes.</title>
        <authorList>
            <person name="Desjardins C.A."/>
            <person name="Gundersen-Rindal D.E."/>
            <person name="Hostetler J.B."/>
            <person name="Tallon L.J."/>
            <person name="Utterback T.R."/>
            <person name="Fuester R.W."/>
            <person name="Schatz M.C."/>
            <person name="Pedroni M.J."/>
            <person name="Fadrosh D.W."/>
            <person name="Haas B.J."/>
            <person name="Toms B.S."/>
            <person name="Chen D."/>
            <person name="Nene V."/>
        </authorList>
    </citation>
    <scope>NUCLEOTIDE SEQUENCE</scope>
</reference>
<name>B7S948_GLYIN</name>
<dbReference type="AlphaFoldDB" id="B7S948"/>
<protein>
    <submittedName>
        <fullName evidence="1">Uncharacterized protein</fullName>
    </submittedName>
</protein>
<dbReference type="EMBL" id="EF710657">
    <property type="protein sequence ID" value="ACE75423.1"/>
    <property type="molecule type" value="Genomic_DNA"/>
</dbReference>
<accession>B7S948</accession>
<proteinExistence type="predicted"/>